<dbReference type="EMBL" id="GGFK01014299">
    <property type="protein sequence ID" value="MBW47620.1"/>
    <property type="molecule type" value="Transcribed_RNA"/>
</dbReference>
<keyword evidence="1" id="KW-0732">Signal</keyword>
<feature type="signal peptide" evidence="1">
    <location>
        <begin position="1"/>
        <end position="21"/>
    </location>
</feature>
<name>A0A2M4B3P3_9DIPT</name>
<dbReference type="AlphaFoldDB" id="A0A2M4B3P3"/>
<organism evidence="2">
    <name type="scientific">Anopheles triannulatus</name>
    <dbReference type="NCBI Taxonomy" id="58253"/>
    <lineage>
        <taxon>Eukaryota</taxon>
        <taxon>Metazoa</taxon>
        <taxon>Ecdysozoa</taxon>
        <taxon>Arthropoda</taxon>
        <taxon>Hexapoda</taxon>
        <taxon>Insecta</taxon>
        <taxon>Pterygota</taxon>
        <taxon>Neoptera</taxon>
        <taxon>Endopterygota</taxon>
        <taxon>Diptera</taxon>
        <taxon>Nematocera</taxon>
        <taxon>Culicoidea</taxon>
        <taxon>Culicidae</taxon>
        <taxon>Anophelinae</taxon>
        <taxon>Anopheles</taxon>
    </lineage>
</organism>
<evidence type="ECO:0000313" key="2">
    <source>
        <dbReference type="EMBL" id="MBW47620.1"/>
    </source>
</evidence>
<proteinExistence type="predicted"/>
<feature type="chain" id="PRO_5014785672" evidence="1">
    <location>
        <begin position="22"/>
        <end position="164"/>
    </location>
</feature>
<evidence type="ECO:0000256" key="1">
    <source>
        <dbReference type="SAM" id="SignalP"/>
    </source>
</evidence>
<protein>
    <submittedName>
        <fullName evidence="2">Putative secreted protein</fullName>
    </submittedName>
</protein>
<accession>A0A2M4B3P3</accession>
<reference evidence="2" key="1">
    <citation type="submission" date="2018-01" db="EMBL/GenBank/DDBJ databases">
        <title>An insight into the sialome of Amazonian anophelines.</title>
        <authorList>
            <person name="Ribeiro J.M."/>
            <person name="Scarpassa V."/>
            <person name="Calvo E."/>
        </authorList>
    </citation>
    <scope>NUCLEOTIDE SEQUENCE</scope>
    <source>
        <tissue evidence="2">Salivary glands</tissue>
    </source>
</reference>
<sequence length="164" mass="18645">MMIMLLVLLLILGRQVPLGYGLIVSGAGCGRGRCRRPARARMDRIPAIIVKQPRMVQHIIRSDALLRIPPEQRSDHAACLRRETLRHRVLAPAYLGEQRRVLGIVKWIPADQHRVEDDTEGPHIGRFARVGRIRTQQLRRHVGGTAPLVLQQILGRIVQHDRIL</sequence>